<evidence type="ECO:0000313" key="2">
    <source>
        <dbReference type="EMBL" id="RAK72777.1"/>
    </source>
</evidence>
<organism evidence="2 3">
    <name type="scientific">Aspergillus fijiensis CBS 313.89</name>
    <dbReference type="NCBI Taxonomy" id="1448319"/>
    <lineage>
        <taxon>Eukaryota</taxon>
        <taxon>Fungi</taxon>
        <taxon>Dikarya</taxon>
        <taxon>Ascomycota</taxon>
        <taxon>Pezizomycotina</taxon>
        <taxon>Eurotiomycetes</taxon>
        <taxon>Eurotiomycetidae</taxon>
        <taxon>Eurotiales</taxon>
        <taxon>Aspergillaceae</taxon>
        <taxon>Aspergillus</taxon>
    </lineage>
</organism>
<name>A0A8G1RI14_9EURO</name>
<dbReference type="AlphaFoldDB" id="A0A8G1RI14"/>
<dbReference type="InterPro" id="IPR021276">
    <property type="entry name" value="DUF2855"/>
</dbReference>
<dbReference type="RefSeq" id="XP_040796789.1">
    <property type="nucleotide sequence ID" value="XM_040948917.1"/>
</dbReference>
<dbReference type="GeneID" id="63866250"/>
<dbReference type="Pfam" id="PF11017">
    <property type="entry name" value="DUF2855"/>
    <property type="match status" value="1"/>
</dbReference>
<proteinExistence type="predicted"/>
<feature type="compositionally biased region" description="Basic and acidic residues" evidence="1">
    <location>
        <begin position="1"/>
        <end position="16"/>
    </location>
</feature>
<dbReference type="EMBL" id="KZ824689">
    <property type="protein sequence ID" value="RAK72777.1"/>
    <property type="molecule type" value="Genomic_DNA"/>
</dbReference>
<dbReference type="VEuPathDB" id="FungiDB:BO72DRAFT_500699"/>
<feature type="region of interest" description="Disordered" evidence="1">
    <location>
        <begin position="1"/>
        <end position="30"/>
    </location>
</feature>
<sequence>MDVHVISKQDPAHHEVPLSSSPNRRSHLRPPPSGLTYAMLGTAWKWWDTYPVPRTAPAPYNDPAAWGIVPAWGYATVLESTMPNLPAGTSIFGYWPASGHAVDLQLTPRRPHDGHWTEVSPHRRGLFWLCNQYTSVVDKIPVKDPETLGWECAVRTIWTCGYLLSEYVFTPDPAAHPPLHPCPGVSPGGSEGGGEGGAVDRRRGRGLSHAVVISLGASTKTGRSFAHNLTCRPAGTGPLAFLQVTSAPAAIADATTKLAPPFPTKTVSYSDIAGAVEEWLASKQASKIVLVNFGSRDGGVEQVLGLIQNNPALKAARLVFIGVGLQQKVYSVEEFVCLGTVAAQLGIIQVNTSSIMEAALGVVDPRKFYDEVDERWNHWLVNRESAAPDLRLVWGKGVVGGQGLE</sequence>
<dbReference type="Proteomes" id="UP000249789">
    <property type="component" value="Unassembled WGS sequence"/>
</dbReference>
<dbReference type="OrthoDB" id="192702at2759"/>
<evidence type="ECO:0000313" key="3">
    <source>
        <dbReference type="Proteomes" id="UP000249789"/>
    </source>
</evidence>
<keyword evidence="3" id="KW-1185">Reference proteome</keyword>
<evidence type="ECO:0000256" key="1">
    <source>
        <dbReference type="SAM" id="MobiDB-lite"/>
    </source>
</evidence>
<accession>A0A8G1RI14</accession>
<reference evidence="2 3" key="1">
    <citation type="submission" date="2018-02" db="EMBL/GenBank/DDBJ databases">
        <title>The genomes of Aspergillus section Nigri reveals drivers in fungal speciation.</title>
        <authorList>
            <consortium name="DOE Joint Genome Institute"/>
            <person name="Vesth T.C."/>
            <person name="Nybo J."/>
            <person name="Theobald S."/>
            <person name="Brandl J."/>
            <person name="Frisvad J.C."/>
            <person name="Nielsen K.F."/>
            <person name="Lyhne E.K."/>
            <person name="Kogle M.E."/>
            <person name="Kuo A."/>
            <person name="Riley R."/>
            <person name="Clum A."/>
            <person name="Nolan M."/>
            <person name="Lipzen A."/>
            <person name="Salamov A."/>
            <person name="Henrissat B."/>
            <person name="Wiebenga A."/>
            <person name="De vries R.P."/>
            <person name="Grigoriev I.V."/>
            <person name="Mortensen U.H."/>
            <person name="Andersen M.R."/>
            <person name="Baker S.E."/>
        </authorList>
    </citation>
    <scope>NUCLEOTIDE SEQUENCE [LARGE SCALE GENOMIC DNA]</scope>
    <source>
        <strain evidence="2 3">CBS 313.89</strain>
    </source>
</reference>
<gene>
    <name evidence="2" type="ORF">BO72DRAFT_500699</name>
</gene>
<protein>
    <submittedName>
        <fullName evidence="2">Uncharacterized protein</fullName>
    </submittedName>
</protein>